<dbReference type="EMBL" id="JBHTCM010000014">
    <property type="protein sequence ID" value="MFC7334231.1"/>
    <property type="molecule type" value="Genomic_DNA"/>
</dbReference>
<keyword evidence="2" id="KW-1185">Reference proteome</keyword>
<comment type="caution">
    <text evidence="1">The sequence shown here is derived from an EMBL/GenBank/DDBJ whole genome shotgun (WGS) entry which is preliminary data.</text>
</comment>
<organism evidence="1 2">
    <name type="scientific">Rhodocista pekingensis</name>
    <dbReference type="NCBI Taxonomy" id="201185"/>
    <lineage>
        <taxon>Bacteria</taxon>
        <taxon>Pseudomonadati</taxon>
        <taxon>Pseudomonadota</taxon>
        <taxon>Alphaproteobacteria</taxon>
        <taxon>Rhodospirillales</taxon>
        <taxon>Azospirillaceae</taxon>
        <taxon>Rhodocista</taxon>
    </lineage>
</organism>
<gene>
    <name evidence="1" type="ORF">ACFQPS_13775</name>
</gene>
<reference evidence="2" key="1">
    <citation type="journal article" date="2019" name="Int. J. Syst. Evol. Microbiol.">
        <title>The Global Catalogue of Microorganisms (GCM) 10K type strain sequencing project: providing services to taxonomists for standard genome sequencing and annotation.</title>
        <authorList>
            <consortium name="The Broad Institute Genomics Platform"/>
            <consortium name="The Broad Institute Genome Sequencing Center for Infectious Disease"/>
            <person name="Wu L."/>
            <person name="Ma J."/>
        </authorList>
    </citation>
    <scope>NUCLEOTIDE SEQUENCE [LARGE SCALE GENOMIC DNA]</scope>
    <source>
        <strain evidence="2">CGMCC 1.16275</strain>
    </source>
</reference>
<dbReference type="GO" id="GO:0003677">
    <property type="term" value="F:DNA binding"/>
    <property type="evidence" value="ECO:0007669"/>
    <property type="project" value="UniProtKB-KW"/>
</dbReference>
<evidence type="ECO:0000313" key="1">
    <source>
        <dbReference type="EMBL" id="MFC7334231.1"/>
    </source>
</evidence>
<protein>
    <submittedName>
        <fullName evidence="1">DNA-binding protein</fullName>
    </submittedName>
</protein>
<evidence type="ECO:0000313" key="2">
    <source>
        <dbReference type="Proteomes" id="UP001596456"/>
    </source>
</evidence>
<keyword evidence="1" id="KW-0238">DNA-binding</keyword>
<dbReference type="Proteomes" id="UP001596456">
    <property type="component" value="Unassembled WGS sequence"/>
</dbReference>
<proteinExistence type="predicted"/>
<dbReference type="RefSeq" id="WP_377359797.1">
    <property type="nucleotide sequence ID" value="NZ_JBHTCM010000014.1"/>
</dbReference>
<accession>A0ABW2KW11</accession>
<sequence length="106" mass="11476">MTLTCRFEPTVKARADRDPDFRRALVAEAVNAFVEGDIATMKTLLRDYINATDGFEAVAGTLGKSAKSLMRSLGPRGNPQIDTLAPLMAYAARRERIGGFTVVAAE</sequence>
<name>A0ABW2KW11_9PROT</name>